<proteinExistence type="inferred from homology"/>
<dbReference type="InterPro" id="IPR004099">
    <property type="entry name" value="Pyr_nucl-diS_OxRdtase_dimer"/>
</dbReference>
<dbReference type="Gene3D" id="3.30.390.30">
    <property type="match status" value="1"/>
</dbReference>
<evidence type="ECO:0000256" key="8">
    <source>
        <dbReference type="ARBA" id="ARBA00023002"/>
    </source>
</evidence>
<keyword evidence="10" id="KW-1015">Disulfide bond</keyword>
<evidence type="ECO:0000256" key="4">
    <source>
        <dbReference type="ARBA" id="ARBA00016961"/>
    </source>
</evidence>
<dbReference type="InterPro" id="IPR001100">
    <property type="entry name" value="Pyr_nuc-diS_OxRdtase"/>
</dbReference>
<comment type="catalytic activity">
    <reaction evidence="12 16">
        <text>N(6)-[(R)-dihydrolipoyl]-L-lysyl-[protein] + NAD(+) = N(6)-[(R)-lipoyl]-L-lysyl-[protein] + NADH + H(+)</text>
        <dbReference type="Rhea" id="RHEA:15045"/>
        <dbReference type="Rhea" id="RHEA-COMP:10474"/>
        <dbReference type="Rhea" id="RHEA-COMP:10475"/>
        <dbReference type="ChEBI" id="CHEBI:15378"/>
        <dbReference type="ChEBI" id="CHEBI:57540"/>
        <dbReference type="ChEBI" id="CHEBI:57945"/>
        <dbReference type="ChEBI" id="CHEBI:83099"/>
        <dbReference type="ChEBI" id="CHEBI:83100"/>
        <dbReference type="EC" id="1.8.1.4"/>
    </reaction>
</comment>
<dbReference type="Gene3D" id="3.50.50.60">
    <property type="entry name" value="FAD/NAD(P)-binding domain"/>
    <property type="match status" value="2"/>
</dbReference>
<evidence type="ECO:0000256" key="10">
    <source>
        <dbReference type="ARBA" id="ARBA00023157"/>
    </source>
</evidence>
<sequence length="479" mass="51288">MSDNYDVIVIGAGPAGYVSAIRCAQLGMKTACIDNWINDKGKSSLGGTCLNVGCIPSKALLQSSELFEQANKSFPQHGIKLGSVELDLKAMMARKNKIVSELTGGISALFKANKIKSIEGTAKLLADKKVEVICGAEKTVYSAQSIVIACGSSSIELVNAPLSEDLIVDSTGALAFDAVPEKIGVIGAGIIGLELGSVWRRLGASVTVLEAQDVFIPIADKQIARDALRAYKKQGLDIRLNARLLSTEIKTINKRKQVEVTYQDEKGDQREVFDKLIVAVGRKPNTDYIFDDEAELILDERGFIHVNDQCETSQPGVYAIGDVVRGPMLAHKGSEEGMMVAELIAGKYASINYDLIPAVIYTHPELAWVGKTEQQLNAAGENYKIGVFPFVASGRAKAQGDTSGMVKILSQGETDRILGVHIVGSHASELIAQAVIAMELGASAEDIALTIFAHPSLSEALHEAALAVDNRAIHIMQKK</sequence>
<accession>A0A370DCQ3</accession>
<evidence type="ECO:0000256" key="12">
    <source>
        <dbReference type="ARBA" id="ARBA00049187"/>
    </source>
</evidence>
<feature type="binding site" evidence="14">
    <location>
        <begin position="328"/>
        <end position="331"/>
    </location>
    <ligand>
        <name>FAD</name>
        <dbReference type="ChEBI" id="CHEBI:57692"/>
    </ligand>
</feature>
<dbReference type="PANTHER" id="PTHR22912:SF224">
    <property type="entry name" value="DIHYDROLIPOYL DEHYDROGENASE"/>
    <property type="match status" value="1"/>
</dbReference>
<feature type="domain" description="FAD/NAD(P)-binding" evidence="18">
    <location>
        <begin position="5"/>
        <end position="337"/>
    </location>
</feature>
<keyword evidence="9 14" id="KW-0520">NAD</keyword>
<evidence type="ECO:0000256" key="13">
    <source>
        <dbReference type="PIRSR" id="PIRSR000350-2"/>
    </source>
</evidence>
<feature type="binding site" evidence="14">
    <location>
        <position position="210"/>
    </location>
    <ligand>
        <name>NAD(+)</name>
        <dbReference type="ChEBI" id="CHEBI:57540"/>
    </ligand>
</feature>
<evidence type="ECO:0000256" key="2">
    <source>
        <dbReference type="ARBA" id="ARBA00007532"/>
    </source>
</evidence>
<comment type="similarity">
    <text evidence="2 16">Belongs to the class-I pyridine nucleotide-disulfide oxidoreductase family.</text>
</comment>
<evidence type="ECO:0000256" key="9">
    <source>
        <dbReference type="ARBA" id="ARBA00023027"/>
    </source>
</evidence>
<keyword evidence="20" id="KW-1185">Reference proteome</keyword>
<dbReference type="GO" id="GO:0050660">
    <property type="term" value="F:flavin adenine dinucleotide binding"/>
    <property type="evidence" value="ECO:0007669"/>
    <property type="project" value="InterPro"/>
</dbReference>
<dbReference type="Proteomes" id="UP000254266">
    <property type="component" value="Unassembled WGS sequence"/>
</dbReference>
<protein>
    <recommendedName>
        <fullName evidence="4 16">Dihydrolipoyl dehydrogenase</fullName>
        <ecNumber evidence="3 16">1.8.1.4</ecNumber>
    </recommendedName>
</protein>
<dbReference type="FunFam" id="3.30.390.30:FF:000001">
    <property type="entry name" value="Dihydrolipoyl dehydrogenase"/>
    <property type="match status" value="1"/>
</dbReference>
<dbReference type="GO" id="GO:0005737">
    <property type="term" value="C:cytoplasm"/>
    <property type="evidence" value="ECO:0007669"/>
    <property type="project" value="UniProtKB-SubCell"/>
</dbReference>
<dbReference type="InterPro" id="IPR036188">
    <property type="entry name" value="FAD/NAD-bd_sf"/>
</dbReference>
<dbReference type="InterPro" id="IPR006258">
    <property type="entry name" value="Lipoamide_DH"/>
</dbReference>
<dbReference type="GO" id="GO:0004148">
    <property type="term" value="F:dihydrolipoyl dehydrogenase (NADH) activity"/>
    <property type="evidence" value="ECO:0007669"/>
    <property type="project" value="UniProtKB-EC"/>
</dbReference>
<dbReference type="EC" id="1.8.1.4" evidence="3 16"/>
<comment type="cofactor">
    <cofactor evidence="14 16">
        <name>FAD</name>
        <dbReference type="ChEBI" id="CHEBI:57692"/>
    </cofactor>
    <text evidence="14 16">Binds 1 FAD per subunit.</text>
</comment>
<evidence type="ECO:0000256" key="15">
    <source>
        <dbReference type="PIRSR" id="PIRSR000350-4"/>
    </source>
</evidence>
<dbReference type="Pfam" id="PF07992">
    <property type="entry name" value="Pyr_redox_2"/>
    <property type="match status" value="1"/>
</dbReference>
<dbReference type="SUPFAM" id="SSF51905">
    <property type="entry name" value="FAD/NAD(P)-binding domain"/>
    <property type="match status" value="1"/>
</dbReference>
<feature type="disulfide bond" description="Redox-active" evidence="15">
    <location>
        <begin position="49"/>
        <end position="54"/>
    </location>
</feature>
<feature type="binding site" evidence="14">
    <location>
        <position position="281"/>
    </location>
    <ligand>
        <name>NAD(+)</name>
        <dbReference type="ChEBI" id="CHEBI:57540"/>
    </ligand>
</feature>
<evidence type="ECO:0000259" key="17">
    <source>
        <dbReference type="Pfam" id="PF02852"/>
    </source>
</evidence>
<comment type="caution">
    <text evidence="19">The sequence shown here is derived from an EMBL/GenBank/DDBJ whole genome shotgun (WGS) entry which is preliminary data.</text>
</comment>
<name>A0A370DCQ3_9GAMM</name>
<dbReference type="AlphaFoldDB" id="A0A370DCQ3"/>
<keyword evidence="11 16" id="KW-0676">Redox-active center</keyword>
<feature type="binding site" evidence="14">
    <location>
        <begin position="187"/>
        <end position="194"/>
    </location>
    <ligand>
        <name>NAD(+)</name>
        <dbReference type="ChEBI" id="CHEBI:57540"/>
    </ligand>
</feature>
<evidence type="ECO:0000256" key="7">
    <source>
        <dbReference type="ARBA" id="ARBA00022827"/>
    </source>
</evidence>
<dbReference type="NCBIfam" id="TIGR01350">
    <property type="entry name" value="lipoamide_DH"/>
    <property type="match status" value="1"/>
</dbReference>
<dbReference type="InterPro" id="IPR012999">
    <property type="entry name" value="Pyr_OxRdtase_I_AS"/>
</dbReference>
<feature type="active site" description="Proton acceptor" evidence="13">
    <location>
        <position position="454"/>
    </location>
</feature>
<keyword evidence="7 14" id="KW-0274">FAD</keyword>
<organism evidence="19 20">
    <name type="scientific">endosymbiont of Galathealinum brachiosum</name>
    <dbReference type="NCBI Taxonomy" id="2200906"/>
    <lineage>
        <taxon>Bacteria</taxon>
        <taxon>Pseudomonadati</taxon>
        <taxon>Pseudomonadota</taxon>
        <taxon>Gammaproteobacteria</taxon>
        <taxon>sulfur-oxidizing symbionts</taxon>
    </lineage>
</organism>
<feature type="binding site" evidence="14">
    <location>
        <position position="322"/>
    </location>
    <ligand>
        <name>FAD</name>
        <dbReference type="ChEBI" id="CHEBI:57692"/>
    </ligand>
</feature>
<dbReference type="InterPro" id="IPR023753">
    <property type="entry name" value="FAD/NAD-binding_dom"/>
</dbReference>
<dbReference type="InterPro" id="IPR016156">
    <property type="entry name" value="FAD/NAD-linked_Rdtase_dimer_sf"/>
</dbReference>
<feature type="domain" description="Pyridine nucleotide-disulphide oxidoreductase dimerisation" evidence="17">
    <location>
        <begin position="356"/>
        <end position="465"/>
    </location>
</feature>
<dbReference type="EMBL" id="QFXC01000011">
    <property type="protein sequence ID" value="RDH82360.1"/>
    <property type="molecule type" value="Genomic_DNA"/>
</dbReference>
<dbReference type="PROSITE" id="PS00076">
    <property type="entry name" value="PYRIDINE_REDOX_1"/>
    <property type="match status" value="1"/>
</dbReference>
<reference evidence="19 20" key="1">
    <citation type="journal article" date="2018" name="ISME J.">
        <title>Endosymbiont genomes yield clues of tubeworm success.</title>
        <authorList>
            <person name="Li Y."/>
            <person name="Liles M.R."/>
            <person name="Halanych K.M."/>
        </authorList>
    </citation>
    <scope>NUCLEOTIDE SEQUENCE [LARGE SCALE GENOMIC DNA]</scope>
    <source>
        <strain evidence="19">A1464</strain>
    </source>
</reference>
<dbReference type="PRINTS" id="PR00411">
    <property type="entry name" value="PNDRDTASEI"/>
</dbReference>
<evidence type="ECO:0000256" key="11">
    <source>
        <dbReference type="ARBA" id="ARBA00023284"/>
    </source>
</evidence>
<dbReference type="GO" id="GO:0006103">
    <property type="term" value="P:2-oxoglutarate metabolic process"/>
    <property type="evidence" value="ECO:0007669"/>
    <property type="project" value="TreeGrafter"/>
</dbReference>
<dbReference type="Pfam" id="PF02852">
    <property type="entry name" value="Pyr_redox_dim"/>
    <property type="match status" value="1"/>
</dbReference>
<evidence type="ECO:0000259" key="18">
    <source>
        <dbReference type="Pfam" id="PF07992"/>
    </source>
</evidence>
<feature type="binding site" evidence="14">
    <location>
        <position position="58"/>
    </location>
    <ligand>
        <name>FAD</name>
        <dbReference type="ChEBI" id="CHEBI:57692"/>
    </ligand>
</feature>
<evidence type="ECO:0000256" key="5">
    <source>
        <dbReference type="ARBA" id="ARBA00022490"/>
    </source>
</evidence>
<dbReference type="PANTHER" id="PTHR22912">
    <property type="entry name" value="DISULFIDE OXIDOREDUCTASE"/>
    <property type="match status" value="1"/>
</dbReference>
<evidence type="ECO:0000313" key="20">
    <source>
        <dbReference type="Proteomes" id="UP000254266"/>
    </source>
</evidence>
<evidence type="ECO:0000256" key="14">
    <source>
        <dbReference type="PIRSR" id="PIRSR000350-3"/>
    </source>
</evidence>
<evidence type="ECO:0000313" key="19">
    <source>
        <dbReference type="EMBL" id="RDH82360.1"/>
    </source>
</evidence>
<dbReference type="InterPro" id="IPR050151">
    <property type="entry name" value="Class-I_Pyr_Nuc-Dis_Oxidored"/>
</dbReference>
<evidence type="ECO:0000256" key="16">
    <source>
        <dbReference type="RuleBase" id="RU003692"/>
    </source>
</evidence>
<keyword evidence="5" id="KW-0963">Cytoplasm</keyword>
<keyword evidence="14" id="KW-0547">Nucleotide-binding</keyword>
<dbReference type="SUPFAM" id="SSF55424">
    <property type="entry name" value="FAD/NAD-linked reductases, dimerisation (C-terminal) domain"/>
    <property type="match status" value="1"/>
</dbReference>
<keyword evidence="8 16" id="KW-0560">Oxidoreductase</keyword>
<dbReference type="PRINTS" id="PR00368">
    <property type="entry name" value="FADPNR"/>
</dbReference>
<keyword evidence="6 16" id="KW-0285">Flavoprotein</keyword>
<evidence type="ECO:0000256" key="1">
    <source>
        <dbReference type="ARBA" id="ARBA00004496"/>
    </source>
</evidence>
<dbReference type="PIRSF" id="PIRSF000350">
    <property type="entry name" value="Mercury_reductase_MerA"/>
    <property type="match status" value="1"/>
</dbReference>
<evidence type="ECO:0000256" key="3">
    <source>
        <dbReference type="ARBA" id="ARBA00012608"/>
    </source>
</evidence>
<gene>
    <name evidence="19" type="primary">lpdA</name>
    <name evidence="19" type="ORF">DIZ80_08680</name>
</gene>
<evidence type="ECO:0000256" key="6">
    <source>
        <dbReference type="ARBA" id="ARBA00022630"/>
    </source>
</evidence>
<comment type="miscellaneous">
    <text evidence="16">The active site is a redox-active disulfide bond.</text>
</comment>
<comment type="subcellular location">
    <subcellularLocation>
        <location evidence="1">Cytoplasm</location>
    </subcellularLocation>
</comment>